<feature type="domain" description="FMN-binding" evidence="7">
    <location>
        <begin position="92"/>
        <end position="173"/>
    </location>
</feature>
<dbReference type="EMBL" id="JANRMI010000006">
    <property type="protein sequence ID" value="MDG0818181.1"/>
    <property type="molecule type" value="Genomic_DNA"/>
</dbReference>
<feature type="chain" id="PRO_5047452406" evidence="6">
    <location>
        <begin position="23"/>
        <end position="182"/>
    </location>
</feature>
<dbReference type="SMART" id="SM00900">
    <property type="entry name" value="FMN_bind"/>
    <property type="match status" value="1"/>
</dbReference>
<keyword evidence="1" id="KW-0813">Transport</keyword>
<reference evidence="8" key="1">
    <citation type="submission" date="2022-08" db="EMBL/GenBank/DDBJ databases">
        <title>Novel Bdellovibrio Species Isolated from Svalbard: Designation Bdellovibrio svalbardensis.</title>
        <authorList>
            <person name="Mitchell R.J."/>
            <person name="Choi S.Y."/>
        </authorList>
    </citation>
    <scope>NUCLEOTIDE SEQUENCE</scope>
    <source>
        <strain evidence="8">PAP01</strain>
    </source>
</reference>
<evidence type="ECO:0000313" key="8">
    <source>
        <dbReference type="EMBL" id="MDG0818181.1"/>
    </source>
</evidence>
<dbReference type="Pfam" id="PF04205">
    <property type="entry name" value="FMN_bind"/>
    <property type="match status" value="1"/>
</dbReference>
<evidence type="ECO:0000256" key="4">
    <source>
        <dbReference type="ARBA" id="ARBA00022643"/>
    </source>
</evidence>
<keyword evidence="2" id="KW-0597">Phosphoprotein</keyword>
<evidence type="ECO:0000259" key="7">
    <source>
        <dbReference type="SMART" id="SM00900"/>
    </source>
</evidence>
<evidence type="ECO:0000256" key="5">
    <source>
        <dbReference type="ARBA" id="ARBA00022982"/>
    </source>
</evidence>
<organism evidence="8 9">
    <name type="scientific">Bdellovibrio svalbardensis</name>
    <dbReference type="NCBI Taxonomy" id="2972972"/>
    <lineage>
        <taxon>Bacteria</taxon>
        <taxon>Pseudomonadati</taxon>
        <taxon>Bdellovibrionota</taxon>
        <taxon>Bdellovibrionia</taxon>
        <taxon>Bdellovibrionales</taxon>
        <taxon>Pseudobdellovibrionaceae</taxon>
        <taxon>Bdellovibrio</taxon>
    </lineage>
</organism>
<comment type="caution">
    <text evidence="8">The sequence shown here is derived from an EMBL/GenBank/DDBJ whole genome shotgun (WGS) entry which is preliminary data.</text>
</comment>
<feature type="signal peptide" evidence="6">
    <location>
        <begin position="1"/>
        <end position="22"/>
    </location>
</feature>
<accession>A0ABT6DNF7</accession>
<evidence type="ECO:0000256" key="3">
    <source>
        <dbReference type="ARBA" id="ARBA00022630"/>
    </source>
</evidence>
<protein>
    <submittedName>
        <fullName evidence="8">FMN-binding protein</fullName>
    </submittedName>
</protein>
<dbReference type="Proteomes" id="UP001152321">
    <property type="component" value="Unassembled WGS sequence"/>
</dbReference>
<dbReference type="PANTHER" id="PTHR36118:SF1">
    <property type="entry name" value="ION-TRANSLOCATING OXIDOREDUCTASE COMPLEX SUBUNIT G"/>
    <property type="match status" value="1"/>
</dbReference>
<name>A0ABT6DNF7_9BACT</name>
<keyword evidence="6" id="KW-0732">Signal</keyword>
<evidence type="ECO:0000256" key="6">
    <source>
        <dbReference type="SAM" id="SignalP"/>
    </source>
</evidence>
<keyword evidence="3" id="KW-0285">Flavoprotein</keyword>
<dbReference type="PANTHER" id="PTHR36118">
    <property type="entry name" value="ION-TRANSLOCATING OXIDOREDUCTASE COMPLEX SUBUNIT G"/>
    <property type="match status" value="1"/>
</dbReference>
<evidence type="ECO:0000256" key="2">
    <source>
        <dbReference type="ARBA" id="ARBA00022553"/>
    </source>
</evidence>
<evidence type="ECO:0000313" key="9">
    <source>
        <dbReference type="Proteomes" id="UP001152321"/>
    </source>
</evidence>
<sequence>MNGVKQNLSLLIPFALVMPAYATDYLNESQAQKVLFPEADQFLKQSVTLTDDQVSKIKDLSGVRQRTKNPAIWRVQKKSKLLGWFYIDEVVGKHEFITYATAVDPDGKVLGVEIMSYRETHGGEIRQEAWRNKFKGKSLSDPLKLDKDIPNITGATLSCRNVLDGVKRILVLQQVLGSEKAL</sequence>
<keyword evidence="5" id="KW-0249">Electron transport</keyword>
<gene>
    <name evidence="8" type="ORF">NWE73_17495</name>
</gene>
<keyword evidence="4" id="KW-0288">FMN</keyword>
<dbReference type="InterPro" id="IPR010209">
    <property type="entry name" value="Ion_transpt_RnfG/RsxG"/>
</dbReference>
<proteinExistence type="predicted"/>
<dbReference type="InterPro" id="IPR007329">
    <property type="entry name" value="FMN-bd"/>
</dbReference>
<keyword evidence="9" id="KW-1185">Reference proteome</keyword>
<evidence type="ECO:0000256" key="1">
    <source>
        <dbReference type="ARBA" id="ARBA00022448"/>
    </source>
</evidence>
<dbReference type="RefSeq" id="WP_277579656.1">
    <property type="nucleotide sequence ID" value="NZ_JANRMI010000006.1"/>
</dbReference>